<feature type="transmembrane region" description="Helical" evidence="8">
    <location>
        <begin position="21"/>
        <end position="41"/>
    </location>
</feature>
<dbReference type="GO" id="GO:0005886">
    <property type="term" value="C:plasma membrane"/>
    <property type="evidence" value="ECO:0007669"/>
    <property type="project" value="UniProtKB-SubCell"/>
</dbReference>
<name>A0A1X7BWV2_9RHOB</name>
<feature type="transmembrane region" description="Helical" evidence="8">
    <location>
        <begin position="297"/>
        <end position="317"/>
    </location>
</feature>
<dbReference type="GO" id="GO:0009103">
    <property type="term" value="P:lipopolysaccharide biosynthetic process"/>
    <property type="evidence" value="ECO:0007669"/>
    <property type="project" value="UniProtKB-ARBA"/>
</dbReference>
<evidence type="ECO:0000256" key="8">
    <source>
        <dbReference type="SAM" id="Phobius"/>
    </source>
</evidence>
<evidence type="ECO:0008006" key="13">
    <source>
        <dbReference type="Google" id="ProtNLM"/>
    </source>
</evidence>
<feature type="transmembrane region" description="Helical" evidence="8">
    <location>
        <begin position="354"/>
        <end position="374"/>
    </location>
</feature>
<proteinExistence type="predicted"/>
<evidence type="ECO:0000259" key="10">
    <source>
        <dbReference type="Pfam" id="PF23158"/>
    </source>
</evidence>
<keyword evidence="4" id="KW-0808">Transferase</keyword>
<dbReference type="Pfam" id="PF23157">
    <property type="entry name" value="DUF7055"/>
    <property type="match status" value="1"/>
</dbReference>
<evidence type="ECO:0000256" key="1">
    <source>
        <dbReference type="ARBA" id="ARBA00004651"/>
    </source>
</evidence>
<feature type="domain" description="DUF7056" evidence="10">
    <location>
        <begin position="425"/>
        <end position="475"/>
    </location>
</feature>
<evidence type="ECO:0000256" key="3">
    <source>
        <dbReference type="ARBA" id="ARBA00022676"/>
    </source>
</evidence>
<feature type="transmembrane region" description="Helical" evidence="8">
    <location>
        <begin position="227"/>
        <end position="249"/>
    </location>
</feature>
<feature type="transmembrane region" description="Helical" evidence="8">
    <location>
        <begin position="269"/>
        <end position="290"/>
    </location>
</feature>
<dbReference type="InterPro" id="IPR055483">
    <property type="entry name" value="DUF7055"/>
</dbReference>
<keyword evidence="12" id="KW-1185">Reference proteome</keyword>
<reference evidence="11 12" key="1">
    <citation type="submission" date="2017-03" db="EMBL/GenBank/DDBJ databases">
        <authorList>
            <person name="Afonso C.L."/>
            <person name="Miller P.J."/>
            <person name="Scott M.A."/>
            <person name="Spackman E."/>
            <person name="Goraichik I."/>
            <person name="Dimitrov K.M."/>
            <person name="Suarez D.L."/>
            <person name="Swayne D.E."/>
        </authorList>
    </citation>
    <scope>NUCLEOTIDE SEQUENCE [LARGE SCALE GENOMIC DNA]</scope>
    <source>
        <strain evidence="11 12">CECT 7745</strain>
    </source>
</reference>
<evidence type="ECO:0000313" key="11">
    <source>
        <dbReference type="EMBL" id="SMC13970.1"/>
    </source>
</evidence>
<dbReference type="PANTHER" id="PTHR33908">
    <property type="entry name" value="MANNOSYLTRANSFERASE YKCB-RELATED"/>
    <property type="match status" value="1"/>
</dbReference>
<feature type="transmembrane region" description="Helical" evidence="8">
    <location>
        <begin position="197"/>
        <end position="215"/>
    </location>
</feature>
<sequence length="568" mass="63305">MDITNTAYTSSGAADGLSARFHWVITVALCAKLCLLLILAYNTQFVMDEFWQFGQSKYLGDGFFDTIWPAKAVGYAVFYKPAHWLGWDAPSSLLLGRLQTALLAFGTLGLLFAIARALGQTRLQALLVIVLVLSFSTFIERIFRTRSEPLALFFATAALYWVVSRDTERRKTILIAGCLSGLSFLATQKAVYFNFSLGLGLGVAALSRGGLIAALHQGAILIAGWGIPVLVYCFVFGGWEAHTIFASLFKGPVEVATNGHSYYAGLETFYVQTVGRNLIPYLLAAFGLAISAYKWRTLIPAQKIALISTSVMIVLIARHNQPWPYVFIMVIPFLTLWAPATLDIMKGHKTGTKLIYMLWAVAILVSFIRNVSYIENDNRAGLEIMRQAESLLDPGETYFDGIGMLSNFRESQRRWLDARQVHIANSDGERSDVMTKLRAAPPHLIIDSYRTQNLSDLLRPLLEHSYVRISPNIQVPGARISNAREVTFNVPLEQEFGLFDKTGKPVQTTLLVEGRPVRVPFLLKPGPIRLRLDEGADWPLFLLPGHKTYSNLHLEMVPVPIFEGVYTF</sequence>
<keyword evidence="2" id="KW-1003">Cell membrane</keyword>
<feature type="transmembrane region" description="Helical" evidence="8">
    <location>
        <begin position="149"/>
        <end position="165"/>
    </location>
</feature>
<dbReference type="OrthoDB" id="7732735at2"/>
<feature type="domain" description="DUF7055" evidence="9">
    <location>
        <begin position="478"/>
        <end position="542"/>
    </location>
</feature>
<dbReference type="EMBL" id="FWXB01000018">
    <property type="protein sequence ID" value="SMC13970.1"/>
    <property type="molecule type" value="Genomic_DNA"/>
</dbReference>
<dbReference type="RefSeq" id="WP_139836487.1">
    <property type="nucleotide sequence ID" value="NZ_FWXB01000018.1"/>
</dbReference>
<dbReference type="InterPro" id="IPR050297">
    <property type="entry name" value="LipidA_mod_glycosyltrf_83"/>
</dbReference>
<gene>
    <name evidence="11" type="ORF">ROA7745_03832</name>
</gene>
<keyword evidence="5 8" id="KW-0812">Transmembrane</keyword>
<evidence type="ECO:0000256" key="2">
    <source>
        <dbReference type="ARBA" id="ARBA00022475"/>
    </source>
</evidence>
<keyword evidence="3" id="KW-0328">Glycosyltransferase</keyword>
<dbReference type="Pfam" id="PF23158">
    <property type="entry name" value="DUF7056"/>
    <property type="match status" value="1"/>
</dbReference>
<feature type="transmembrane region" description="Helical" evidence="8">
    <location>
        <begin position="125"/>
        <end position="143"/>
    </location>
</feature>
<dbReference type="GO" id="GO:0016763">
    <property type="term" value="F:pentosyltransferase activity"/>
    <property type="evidence" value="ECO:0007669"/>
    <property type="project" value="TreeGrafter"/>
</dbReference>
<keyword evidence="7 8" id="KW-0472">Membrane</keyword>
<comment type="subcellular location">
    <subcellularLocation>
        <location evidence="1">Cell membrane</location>
        <topology evidence="1">Multi-pass membrane protein</topology>
    </subcellularLocation>
</comment>
<keyword evidence="6 8" id="KW-1133">Transmembrane helix</keyword>
<organism evidence="11 12">
    <name type="scientific">Roseovarius aestuarii</name>
    <dbReference type="NCBI Taxonomy" id="475083"/>
    <lineage>
        <taxon>Bacteria</taxon>
        <taxon>Pseudomonadati</taxon>
        <taxon>Pseudomonadota</taxon>
        <taxon>Alphaproteobacteria</taxon>
        <taxon>Rhodobacterales</taxon>
        <taxon>Roseobacteraceae</taxon>
        <taxon>Roseovarius</taxon>
    </lineage>
</organism>
<evidence type="ECO:0000256" key="7">
    <source>
        <dbReference type="ARBA" id="ARBA00023136"/>
    </source>
</evidence>
<protein>
    <recommendedName>
        <fullName evidence="13">Glycosyltransferase RgtA/B/C/D-like domain-containing protein</fullName>
    </recommendedName>
</protein>
<evidence type="ECO:0000313" key="12">
    <source>
        <dbReference type="Proteomes" id="UP000193224"/>
    </source>
</evidence>
<dbReference type="InterPro" id="IPR055484">
    <property type="entry name" value="DUF7056"/>
</dbReference>
<evidence type="ECO:0000259" key="9">
    <source>
        <dbReference type="Pfam" id="PF23157"/>
    </source>
</evidence>
<dbReference type="AlphaFoldDB" id="A0A1X7BWV2"/>
<evidence type="ECO:0000256" key="4">
    <source>
        <dbReference type="ARBA" id="ARBA00022679"/>
    </source>
</evidence>
<feature type="transmembrane region" description="Helical" evidence="8">
    <location>
        <begin position="98"/>
        <end position="118"/>
    </location>
</feature>
<evidence type="ECO:0000256" key="5">
    <source>
        <dbReference type="ARBA" id="ARBA00022692"/>
    </source>
</evidence>
<accession>A0A1X7BWV2</accession>
<feature type="transmembrane region" description="Helical" evidence="8">
    <location>
        <begin position="323"/>
        <end position="342"/>
    </location>
</feature>
<dbReference type="Proteomes" id="UP000193224">
    <property type="component" value="Unassembled WGS sequence"/>
</dbReference>
<dbReference type="PANTHER" id="PTHR33908:SF11">
    <property type="entry name" value="MEMBRANE PROTEIN"/>
    <property type="match status" value="1"/>
</dbReference>
<evidence type="ECO:0000256" key="6">
    <source>
        <dbReference type="ARBA" id="ARBA00022989"/>
    </source>
</evidence>